<keyword evidence="1" id="KW-1133">Transmembrane helix</keyword>
<name>A0A7L0MQ72_9PSIT</name>
<keyword evidence="1" id="KW-0812">Transmembrane</keyword>
<proteinExistence type="predicted"/>
<dbReference type="GO" id="GO:0003729">
    <property type="term" value="F:mRNA binding"/>
    <property type="evidence" value="ECO:0007669"/>
    <property type="project" value="TreeGrafter"/>
</dbReference>
<reference evidence="3 4" key="1">
    <citation type="submission" date="2019-09" db="EMBL/GenBank/DDBJ databases">
        <title>Bird 10,000 Genomes (B10K) Project - Family phase.</title>
        <authorList>
            <person name="Zhang G."/>
        </authorList>
    </citation>
    <scope>NUCLEOTIDE SEQUENCE [LARGE SCALE GENOMIC DNA]</scope>
    <source>
        <strain evidence="3">B10K-DU-001-46</strain>
        <tissue evidence="3">Muscle</tissue>
    </source>
</reference>
<feature type="domain" description="THO complex subunit 2 N-terminal" evidence="2">
    <location>
        <begin position="18"/>
        <end position="100"/>
    </location>
</feature>
<feature type="non-terminal residue" evidence="3">
    <location>
        <position position="1"/>
    </location>
</feature>
<keyword evidence="4" id="KW-1185">Reference proteome</keyword>
<evidence type="ECO:0000313" key="4">
    <source>
        <dbReference type="Proteomes" id="UP000531168"/>
    </source>
</evidence>
<gene>
    <name evidence="3" type="primary">Thoc2</name>
    <name evidence="3" type="ORF">AMAGUI_R08313</name>
</gene>
<feature type="non-terminal residue" evidence="3">
    <location>
        <position position="302"/>
    </location>
</feature>
<evidence type="ECO:0000313" key="3">
    <source>
        <dbReference type="EMBL" id="NXK83234.1"/>
    </source>
</evidence>
<comment type="caution">
    <text evidence="3">The sequence shown here is derived from an EMBL/GenBank/DDBJ whole genome shotgun (WGS) entry which is preliminary data.</text>
</comment>
<accession>A0A7L0MQ72</accession>
<dbReference type="InterPro" id="IPR040007">
    <property type="entry name" value="Tho2"/>
</dbReference>
<sequence length="302" mass="34507">FQSDGSKQEDKEKMEILFSCLLSITDQVLLPSLSLMDCNACMSEELWGMFKTFPYQYRYRLYGQWKNETYNSHPLLVKVKAQTIDRAKYIMNCFAYGNVRVQPISSRCGDSLIQKVSKVLLQFLSVCEEGRKIFFFVLHKSMYYRHSACTWLMPRNKDLMITITTVFVASGLASFCGAVFRKYPIELAGLLQYVANQLKAGKSFDLLILKEVVQKMAGIEITEEMTMEQLEAMTGGEQLKAEGGYFGQIRNTKKSSQRLKDALLDHDLALPLCLLMAQQRNGVIFQEGGEKHLKLVGKLYDQ</sequence>
<dbReference type="GO" id="GO:0006397">
    <property type="term" value="P:mRNA processing"/>
    <property type="evidence" value="ECO:0007669"/>
    <property type="project" value="InterPro"/>
</dbReference>
<organism evidence="3 4">
    <name type="scientific">Amazona guildingii</name>
    <dbReference type="NCBI Taxonomy" id="175529"/>
    <lineage>
        <taxon>Eukaryota</taxon>
        <taxon>Metazoa</taxon>
        <taxon>Chordata</taxon>
        <taxon>Craniata</taxon>
        <taxon>Vertebrata</taxon>
        <taxon>Euteleostomi</taxon>
        <taxon>Archelosauria</taxon>
        <taxon>Archosauria</taxon>
        <taxon>Dinosauria</taxon>
        <taxon>Saurischia</taxon>
        <taxon>Theropoda</taxon>
        <taxon>Coelurosauria</taxon>
        <taxon>Aves</taxon>
        <taxon>Neognathae</taxon>
        <taxon>Neoaves</taxon>
        <taxon>Telluraves</taxon>
        <taxon>Australaves</taxon>
        <taxon>Psittaciformes</taxon>
        <taxon>Psittacidae</taxon>
        <taxon>Amazona</taxon>
    </lineage>
</organism>
<protein>
    <submittedName>
        <fullName evidence="3">THOC2 protein</fullName>
    </submittedName>
</protein>
<dbReference type="InterPro" id="IPR032302">
    <property type="entry name" value="THOC2_N"/>
</dbReference>
<dbReference type="Proteomes" id="UP000531168">
    <property type="component" value="Unassembled WGS sequence"/>
</dbReference>
<dbReference type="PANTHER" id="PTHR21597">
    <property type="entry name" value="THO2 PROTEIN"/>
    <property type="match status" value="1"/>
</dbReference>
<dbReference type="GO" id="GO:0006406">
    <property type="term" value="P:mRNA export from nucleus"/>
    <property type="evidence" value="ECO:0007669"/>
    <property type="project" value="InterPro"/>
</dbReference>
<dbReference type="AlphaFoldDB" id="A0A7L0MQ72"/>
<evidence type="ECO:0000259" key="2">
    <source>
        <dbReference type="Pfam" id="PF16134"/>
    </source>
</evidence>
<keyword evidence="1" id="KW-0472">Membrane</keyword>
<dbReference type="GO" id="GO:0000445">
    <property type="term" value="C:THO complex part of transcription export complex"/>
    <property type="evidence" value="ECO:0007669"/>
    <property type="project" value="TreeGrafter"/>
</dbReference>
<feature type="transmembrane region" description="Helical" evidence="1">
    <location>
        <begin position="159"/>
        <end position="180"/>
    </location>
</feature>
<dbReference type="EMBL" id="VXAR01012964">
    <property type="protein sequence ID" value="NXK83234.1"/>
    <property type="molecule type" value="Genomic_DNA"/>
</dbReference>
<dbReference type="PANTHER" id="PTHR21597:SF0">
    <property type="entry name" value="THO COMPLEX SUBUNIT 2"/>
    <property type="match status" value="1"/>
</dbReference>
<evidence type="ECO:0000256" key="1">
    <source>
        <dbReference type="SAM" id="Phobius"/>
    </source>
</evidence>
<dbReference type="Pfam" id="PF16134">
    <property type="entry name" value="THOC2_N"/>
    <property type="match status" value="1"/>
</dbReference>